<evidence type="ECO:0000313" key="7">
    <source>
        <dbReference type="Proteomes" id="UP000504636"/>
    </source>
</evidence>
<dbReference type="GO" id="GO:0016787">
    <property type="term" value="F:hydrolase activity"/>
    <property type="evidence" value="ECO:0007669"/>
    <property type="project" value="UniProtKB-KW"/>
</dbReference>
<feature type="domain" description="Helicase C-terminal" evidence="5">
    <location>
        <begin position="106"/>
        <end position="253"/>
    </location>
</feature>
<dbReference type="GO" id="GO:0005737">
    <property type="term" value="C:cytoplasm"/>
    <property type="evidence" value="ECO:0007669"/>
    <property type="project" value="TreeGrafter"/>
</dbReference>
<reference evidence="6 8" key="1">
    <citation type="journal article" date="2020" name="Stud. Mycol.">
        <title>101 Dothideomycetes genomes: a test case for predicting lifestyles and emergence of pathogens.</title>
        <authorList>
            <person name="Haridas S."/>
            <person name="Albert R."/>
            <person name="Binder M."/>
            <person name="Bloem J."/>
            <person name="Labutti K."/>
            <person name="Salamov A."/>
            <person name="Andreopoulos B."/>
            <person name="Baker S."/>
            <person name="Barry K."/>
            <person name="Bills G."/>
            <person name="Bluhm B."/>
            <person name="Cannon C."/>
            <person name="Castanera R."/>
            <person name="Culley D."/>
            <person name="Daum C."/>
            <person name="Ezra D."/>
            <person name="Gonzalez J."/>
            <person name="Henrissat B."/>
            <person name="Kuo A."/>
            <person name="Liang C."/>
            <person name="Lipzen A."/>
            <person name="Lutzoni F."/>
            <person name="Magnuson J."/>
            <person name="Mondo S."/>
            <person name="Nolan M."/>
            <person name="Ohm R."/>
            <person name="Pangilinan J."/>
            <person name="Park H.-J."/>
            <person name="Ramirez L."/>
            <person name="Alfaro M."/>
            <person name="Sun H."/>
            <person name="Tritt A."/>
            <person name="Yoshinaga Y."/>
            <person name="Zwiers L.-H."/>
            <person name="Turgeon B."/>
            <person name="Goodwin S."/>
            <person name="Spatafora J."/>
            <person name="Crous P."/>
            <person name="Grigoriev I."/>
        </authorList>
    </citation>
    <scope>NUCLEOTIDE SEQUENCE</scope>
    <source>
        <strain evidence="6 8">CBS 304.34</strain>
    </source>
</reference>
<feature type="transmembrane region" description="Helical" evidence="4">
    <location>
        <begin position="20"/>
        <end position="43"/>
    </location>
</feature>
<keyword evidence="4" id="KW-0472">Membrane</keyword>
<dbReference type="RefSeq" id="XP_033571976.1">
    <property type="nucleotide sequence ID" value="XM_033726812.1"/>
</dbReference>
<dbReference type="Pfam" id="PF00271">
    <property type="entry name" value="Helicase_C"/>
    <property type="match status" value="1"/>
</dbReference>
<name>A0A6A6Y868_9PEZI</name>
<dbReference type="AlphaFoldDB" id="A0A6A6Y868"/>
<evidence type="ECO:0000256" key="2">
    <source>
        <dbReference type="ARBA" id="ARBA00034617"/>
    </source>
</evidence>
<protein>
    <recommendedName>
        <fullName evidence="3">DNA 3'-5' helicase</fullName>
        <ecNumber evidence="3">5.6.2.4</ecNumber>
    </recommendedName>
</protein>
<reference evidence="8" key="2">
    <citation type="submission" date="2020-04" db="EMBL/GenBank/DDBJ databases">
        <authorList>
            <consortium name="NCBI Genome Project"/>
        </authorList>
    </citation>
    <scope>NUCLEOTIDE SEQUENCE</scope>
    <source>
        <strain evidence="8">CBS 304.34</strain>
    </source>
</reference>
<dbReference type="SUPFAM" id="SSF52540">
    <property type="entry name" value="P-loop containing nucleoside triphosphate hydrolases"/>
    <property type="match status" value="1"/>
</dbReference>
<dbReference type="Proteomes" id="UP000504636">
    <property type="component" value="Unplaced"/>
</dbReference>
<dbReference type="EMBL" id="MU003711">
    <property type="protein sequence ID" value="KAF2805012.1"/>
    <property type="molecule type" value="Genomic_DNA"/>
</dbReference>
<evidence type="ECO:0000256" key="4">
    <source>
        <dbReference type="SAM" id="Phobius"/>
    </source>
</evidence>
<dbReference type="GO" id="GO:0009378">
    <property type="term" value="F:four-way junction helicase activity"/>
    <property type="evidence" value="ECO:0007669"/>
    <property type="project" value="TreeGrafter"/>
</dbReference>
<dbReference type="GeneID" id="54467705"/>
<evidence type="ECO:0000256" key="3">
    <source>
        <dbReference type="ARBA" id="ARBA00034808"/>
    </source>
</evidence>
<dbReference type="EC" id="5.6.2.4" evidence="3"/>
<dbReference type="PROSITE" id="PS51194">
    <property type="entry name" value="HELICASE_CTER"/>
    <property type="match status" value="1"/>
</dbReference>
<dbReference type="Gene3D" id="3.40.50.300">
    <property type="entry name" value="P-loop containing nucleotide triphosphate hydrolases"/>
    <property type="match status" value="1"/>
</dbReference>
<proteinExistence type="inferred from homology"/>
<evidence type="ECO:0000313" key="6">
    <source>
        <dbReference type="EMBL" id="KAF2805012.1"/>
    </source>
</evidence>
<sequence length="253" mass="27917">MHYKSPVVAIIGIGRGKSVLFMLPALCSTGVTVVVVLLAQVVLVTPESAVRKAFGNFINRQQSIGRLDRIVINKCHVILDLVGGWRSRILALRNLVIIETQLEEDAVVKLVESLKQKHAGGQVIVYYDTVKKTIRLAEVLECVCFHRNVGSSKKKSELVKQLTKGRQQVFTATNVLGLGINAPIIRAVVHVGTIRKMRHYAQESGRAGRDGRKNKRGVVYKQDFGEDVKEEIQGFIVGRGCIRKIINGAIDGN</sequence>
<accession>A0A6A6Y868</accession>
<dbReference type="InterPro" id="IPR027417">
    <property type="entry name" value="P-loop_NTPase"/>
</dbReference>
<dbReference type="SMART" id="SM00490">
    <property type="entry name" value="HELICc"/>
    <property type="match status" value="1"/>
</dbReference>
<evidence type="ECO:0000259" key="5">
    <source>
        <dbReference type="PROSITE" id="PS51194"/>
    </source>
</evidence>
<keyword evidence="4" id="KW-0812">Transmembrane</keyword>
<comment type="similarity">
    <text evidence="1">Belongs to the helicase family. RecQ subfamily.</text>
</comment>
<keyword evidence="4" id="KW-1133">Transmembrane helix</keyword>
<gene>
    <name evidence="6 8" type="ORF">BDZ99DRAFT_544126</name>
</gene>
<dbReference type="GO" id="GO:0000724">
    <property type="term" value="P:double-strand break repair via homologous recombination"/>
    <property type="evidence" value="ECO:0007669"/>
    <property type="project" value="TreeGrafter"/>
</dbReference>
<dbReference type="GO" id="GO:0043138">
    <property type="term" value="F:3'-5' DNA helicase activity"/>
    <property type="evidence" value="ECO:0007669"/>
    <property type="project" value="UniProtKB-EC"/>
</dbReference>
<keyword evidence="6 8" id="KW-0378">Hydrolase</keyword>
<organism evidence="6">
    <name type="scientific">Mytilinidion resinicola</name>
    <dbReference type="NCBI Taxonomy" id="574789"/>
    <lineage>
        <taxon>Eukaryota</taxon>
        <taxon>Fungi</taxon>
        <taxon>Dikarya</taxon>
        <taxon>Ascomycota</taxon>
        <taxon>Pezizomycotina</taxon>
        <taxon>Dothideomycetes</taxon>
        <taxon>Pleosporomycetidae</taxon>
        <taxon>Mytilinidiales</taxon>
        <taxon>Mytilinidiaceae</taxon>
        <taxon>Mytilinidion</taxon>
    </lineage>
</organism>
<evidence type="ECO:0000256" key="1">
    <source>
        <dbReference type="ARBA" id="ARBA00005446"/>
    </source>
</evidence>
<dbReference type="GO" id="GO:0005694">
    <property type="term" value="C:chromosome"/>
    <property type="evidence" value="ECO:0007669"/>
    <property type="project" value="TreeGrafter"/>
</dbReference>
<evidence type="ECO:0000313" key="8">
    <source>
        <dbReference type="RefSeq" id="XP_033571976.1"/>
    </source>
</evidence>
<dbReference type="PANTHER" id="PTHR13710">
    <property type="entry name" value="DNA HELICASE RECQ FAMILY MEMBER"/>
    <property type="match status" value="1"/>
</dbReference>
<keyword evidence="7" id="KW-1185">Reference proteome</keyword>
<comment type="catalytic activity">
    <reaction evidence="2">
        <text>Couples ATP hydrolysis with the unwinding of duplex DNA by translocating in the 3'-5' direction.</text>
        <dbReference type="EC" id="5.6.2.4"/>
    </reaction>
</comment>
<dbReference type="PANTHER" id="PTHR13710:SF154">
    <property type="entry name" value="RECQ HELICASE, PUTATIVE (AFU_ORTHOLOGUE AFUA_6G14720)-RELATED"/>
    <property type="match status" value="1"/>
</dbReference>
<dbReference type="InterPro" id="IPR001650">
    <property type="entry name" value="Helicase_C-like"/>
</dbReference>
<reference evidence="8" key="3">
    <citation type="submission" date="2025-04" db="UniProtKB">
        <authorList>
            <consortium name="RefSeq"/>
        </authorList>
    </citation>
    <scope>IDENTIFICATION</scope>
    <source>
        <strain evidence="8">CBS 304.34</strain>
    </source>
</reference>
<dbReference type="OrthoDB" id="3925403at2759"/>